<evidence type="ECO:0000313" key="11">
    <source>
        <dbReference type="RefSeq" id="XP_026194268.1"/>
    </source>
</evidence>
<keyword evidence="2" id="KW-0645">Protease</keyword>
<dbReference type="SUPFAM" id="SSF52743">
    <property type="entry name" value="Subtilisin-like"/>
    <property type="match status" value="1"/>
</dbReference>
<dbReference type="InterPro" id="IPR023827">
    <property type="entry name" value="Peptidase_S8_Asp-AS"/>
</dbReference>
<evidence type="ECO:0000256" key="5">
    <source>
        <dbReference type="ARBA" id="ARBA00023145"/>
    </source>
</evidence>
<reference evidence="11" key="1">
    <citation type="submission" date="2025-08" db="UniProtKB">
        <authorList>
            <consortium name="RefSeq"/>
        </authorList>
    </citation>
    <scope>IDENTIFICATION</scope>
</reference>
<keyword evidence="10" id="KW-1185">Reference proteome</keyword>
<dbReference type="InterPro" id="IPR015500">
    <property type="entry name" value="Peptidase_S8_subtilisin-rel"/>
</dbReference>
<comment type="catalytic activity">
    <reaction evidence="6">
        <text>Hydrolysis of proteins with broad specificity for peptide bonds, and a preference for a large uncharged residue in P1. Hydrolyzes peptide amides.</text>
        <dbReference type="EC" id="3.4.21.62"/>
    </reaction>
</comment>
<feature type="domain" description="Peptidase S8/S53" evidence="9">
    <location>
        <begin position="105"/>
        <end position="259"/>
    </location>
</feature>
<dbReference type="OrthoDB" id="531541at2759"/>
<dbReference type="Proteomes" id="UP000515125">
    <property type="component" value="Unplaced"/>
</dbReference>
<keyword evidence="3" id="KW-0378">Hydrolase</keyword>
<dbReference type="PRINTS" id="PR00723">
    <property type="entry name" value="SUBTILISIN"/>
</dbReference>
<dbReference type="EC" id="3.4.21.62" evidence="7"/>
<dbReference type="PROSITE" id="PS00136">
    <property type="entry name" value="SUBTILASE_ASP"/>
    <property type="match status" value="1"/>
</dbReference>
<evidence type="ECO:0000256" key="2">
    <source>
        <dbReference type="ARBA" id="ARBA00022670"/>
    </source>
</evidence>
<dbReference type="GeneID" id="34624537"/>
<dbReference type="InterPro" id="IPR036852">
    <property type="entry name" value="Peptidase_S8/S53_dom_sf"/>
</dbReference>
<dbReference type="InterPro" id="IPR000209">
    <property type="entry name" value="Peptidase_S8/S53_dom"/>
</dbReference>
<evidence type="ECO:0000256" key="8">
    <source>
        <dbReference type="PROSITE-ProRule" id="PRU01240"/>
    </source>
</evidence>
<dbReference type="RefSeq" id="XP_026194268.1">
    <property type="nucleotide sequence ID" value="XM_026338483.1"/>
</dbReference>
<accession>A0A6P6S2A8</accession>
<evidence type="ECO:0000256" key="3">
    <source>
        <dbReference type="ARBA" id="ARBA00022801"/>
    </source>
</evidence>
<name>A0A6P6S2A8_9EIME</name>
<evidence type="ECO:0000256" key="1">
    <source>
        <dbReference type="ARBA" id="ARBA00011073"/>
    </source>
</evidence>
<dbReference type="Gene3D" id="3.40.50.200">
    <property type="entry name" value="Peptidase S8/S53 domain"/>
    <property type="match status" value="1"/>
</dbReference>
<dbReference type="AlphaFoldDB" id="A0A6P6S2A8"/>
<keyword evidence="4" id="KW-0720">Serine protease</keyword>
<comment type="caution">
    <text evidence="8">Lacks conserved residue(s) required for the propagation of feature annotation.</text>
</comment>
<dbReference type="InterPro" id="IPR051048">
    <property type="entry name" value="Peptidase_S8/S53_subtilisin"/>
</dbReference>
<keyword evidence="5" id="KW-0865">Zymogen</keyword>
<evidence type="ECO:0000256" key="6">
    <source>
        <dbReference type="ARBA" id="ARBA00023529"/>
    </source>
</evidence>
<organism evidence="10 11">
    <name type="scientific">Cyclospora cayetanensis</name>
    <dbReference type="NCBI Taxonomy" id="88456"/>
    <lineage>
        <taxon>Eukaryota</taxon>
        <taxon>Sar</taxon>
        <taxon>Alveolata</taxon>
        <taxon>Apicomplexa</taxon>
        <taxon>Conoidasida</taxon>
        <taxon>Coccidia</taxon>
        <taxon>Eucoccidiorida</taxon>
        <taxon>Eimeriorina</taxon>
        <taxon>Eimeriidae</taxon>
        <taxon>Cyclospora</taxon>
    </lineage>
</organism>
<dbReference type="GO" id="GO:0006508">
    <property type="term" value="P:proteolysis"/>
    <property type="evidence" value="ECO:0007669"/>
    <property type="project" value="UniProtKB-KW"/>
</dbReference>
<comment type="similarity">
    <text evidence="1 8">Belongs to the peptidase S8 family.</text>
</comment>
<dbReference type="PROSITE" id="PS51892">
    <property type="entry name" value="SUBTILASE"/>
    <property type="match status" value="1"/>
</dbReference>
<sequence length="336" mass="34938">MQLPAMQKNSSAAHLSPFLCAETNTSDLPHSESTRSSEQQWGVSAVHCPQVFAQGEEGHKDVLVAVVDTGIAPHKDLRGTVIYEDSVAEAGASSAAAMEAAASGDGGVRGSTAAAVRALDMAIARKAHIVNNSWGSSFASQAIQRALQFAAKARKGHGMLIVNGAGNQGLDLQEQNQFPASFNIPNTANVAAMATANALSSYTNHGRQAIHLGAPGNRILSTAPGDGYEYESGTSAAAAFVAGVAALVYGVFASAKSETSAAEVLEILRVSSTPVQSLSTATLWGAIVNAEAAVSVARLGGMWLQIKCTDHSFQLQPGESKVARIYMRPFLPGEYR</sequence>
<evidence type="ECO:0000313" key="10">
    <source>
        <dbReference type="Proteomes" id="UP000515125"/>
    </source>
</evidence>
<dbReference type="GO" id="GO:0004252">
    <property type="term" value="F:serine-type endopeptidase activity"/>
    <property type="evidence" value="ECO:0007669"/>
    <property type="project" value="UniProtKB-EC"/>
</dbReference>
<dbReference type="Pfam" id="PF00082">
    <property type="entry name" value="Peptidase_S8"/>
    <property type="match status" value="1"/>
</dbReference>
<dbReference type="PANTHER" id="PTHR43399">
    <property type="entry name" value="SUBTILISIN-RELATED"/>
    <property type="match status" value="1"/>
</dbReference>
<evidence type="ECO:0000256" key="4">
    <source>
        <dbReference type="ARBA" id="ARBA00022825"/>
    </source>
</evidence>
<gene>
    <name evidence="11" type="primary">LOC34624537</name>
</gene>
<protein>
    <recommendedName>
        <fullName evidence="7">subtilisin</fullName>
        <ecNumber evidence="7">3.4.21.62</ecNumber>
    </recommendedName>
</protein>
<evidence type="ECO:0000259" key="9">
    <source>
        <dbReference type="Pfam" id="PF00082"/>
    </source>
</evidence>
<dbReference type="PANTHER" id="PTHR43399:SF4">
    <property type="entry name" value="CELL WALL-ASSOCIATED PROTEASE"/>
    <property type="match status" value="1"/>
</dbReference>
<evidence type="ECO:0000256" key="7">
    <source>
        <dbReference type="ARBA" id="ARBA00023619"/>
    </source>
</evidence>
<proteinExistence type="inferred from homology"/>